<name>A0A1H2ERM6_9PROT</name>
<organism evidence="1 2">
    <name type="scientific">Nitrosomonas ureae</name>
    <dbReference type="NCBI Taxonomy" id="44577"/>
    <lineage>
        <taxon>Bacteria</taxon>
        <taxon>Pseudomonadati</taxon>
        <taxon>Pseudomonadota</taxon>
        <taxon>Betaproteobacteria</taxon>
        <taxon>Nitrosomonadales</taxon>
        <taxon>Nitrosomonadaceae</taxon>
        <taxon>Nitrosomonas</taxon>
    </lineage>
</organism>
<proteinExistence type="predicted"/>
<reference evidence="2" key="1">
    <citation type="submission" date="2016-10" db="EMBL/GenBank/DDBJ databases">
        <authorList>
            <person name="Varghese N."/>
            <person name="Submissions S."/>
        </authorList>
    </citation>
    <scope>NUCLEOTIDE SEQUENCE [LARGE SCALE GENOMIC DNA]</scope>
    <source>
        <strain evidence="2">Nm10</strain>
    </source>
</reference>
<dbReference type="Proteomes" id="UP000182882">
    <property type="component" value="Unassembled WGS sequence"/>
</dbReference>
<dbReference type="AlphaFoldDB" id="A0A1H2ERM6"/>
<protein>
    <submittedName>
        <fullName evidence="1">Uncharacterized protein</fullName>
    </submittedName>
</protein>
<sequence>MRYEKSVMEMCTDPRIPKEVIVEAIQSAINEEKSYRGKS</sequence>
<accession>A0A1H2ERM6</accession>
<evidence type="ECO:0000313" key="1">
    <source>
        <dbReference type="EMBL" id="SDT97388.1"/>
    </source>
</evidence>
<gene>
    <name evidence="1" type="ORF">SAMN05216406_11481</name>
</gene>
<evidence type="ECO:0000313" key="2">
    <source>
        <dbReference type="Proteomes" id="UP000182882"/>
    </source>
</evidence>
<keyword evidence="2" id="KW-1185">Reference proteome</keyword>
<dbReference type="EMBL" id="FNLN01000014">
    <property type="protein sequence ID" value="SDT97388.1"/>
    <property type="molecule type" value="Genomic_DNA"/>
</dbReference>